<protein>
    <submittedName>
        <fullName evidence="4">Ubiquitin-like protease</fullName>
    </submittedName>
</protein>
<reference evidence="4 5" key="1">
    <citation type="submission" date="2015-11" db="EMBL/GenBank/DDBJ databases">
        <title>Genomic analysis of 38 Legionella species identifies large and diverse effector repertoires.</title>
        <authorList>
            <person name="Burstein D."/>
            <person name="Amaro F."/>
            <person name="Zusman T."/>
            <person name="Lifshitz Z."/>
            <person name="Cohen O."/>
            <person name="Gilbert J.A."/>
            <person name="Pupko T."/>
            <person name="Shuman H.A."/>
            <person name="Segal G."/>
        </authorList>
    </citation>
    <scope>NUCLEOTIDE SEQUENCE [LARGE SCALE GENOMIC DNA]</scope>
    <source>
        <strain evidence="4 5">PX-1-G2-E2</strain>
    </source>
</reference>
<accession>A0A0W0VZX0</accession>
<dbReference type="SUPFAM" id="SSF54001">
    <property type="entry name" value="Cysteine proteinases"/>
    <property type="match status" value="1"/>
</dbReference>
<dbReference type="GO" id="GO:0008234">
    <property type="term" value="F:cysteine-type peptidase activity"/>
    <property type="evidence" value="ECO:0007669"/>
    <property type="project" value="InterPro"/>
</dbReference>
<dbReference type="Proteomes" id="UP000054908">
    <property type="component" value="Unassembled WGS sequence"/>
</dbReference>
<dbReference type="OrthoDB" id="5648411at2"/>
<dbReference type="RefSeq" id="WP_058452761.1">
    <property type="nucleotide sequence ID" value="NZ_CAAAIB010000002.1"/>
</dbReference>
<proteinExistence type="predicted"/>
<keyword evidence="1 4" id="KW-0645">Protease</keyword>
<dbReference type="EMBL" id="LNYL01000044">
    <property type="protein sequence ID" value="KTD25660.1"/>
    <property type="molecule type" value="Genomic_DNA"/>
</dbReference>
<evidence type="ECO:0000256" key="2">
    <source>
        <dbReference type="ARBA" id="ARBA00022801"/>
    </source>
</evidence>
<dbReference type="Gene3D" id="3.40.395.10">
    <property type="entry name" value="Adenoviral Proteinase, Chain A"/>
    <property type="match status" value="1"/>
</dbReference>
<dbReference type="GO" id="GO:0006508">
    <property type="term" value="P:proteolysis"/>
    <property type="evidence" value="ECO:0007669"/>
    <property type="project" value="UniProtKB-KW"/>
</dbReference>
<comment type="caution">
    <text evidence="4">The sequence shown here is derived from an EMBL/GenBank/DDBJ whole genome shotgun (WGS) entry which is preliminary data.</text>
</comment>
<name>A0A0W0VZX0_9GAMM</name>
<dbReference type="InterPro" id="IPR003653">
    <property type="entry name" value="Peptidase_C48_C"/>
</dbReference>
<sequence>MGNTSYRRVRKDYWYTSAQIIDVGTAWAQSSRDRIFLYSNREVPNRTSLETSDAPPLYSLPKKMLLPLNKGKNHWAAIAITLNEGPDNAININISYIDSLNTKANLNQLDSSIRDEINRIEKVFRTKYSFRQLNIVTSVYPYSWLQADGSSCGPYSLANAMRCLDGKEVQNNPGPQAIREQQLNMMTNQVAIKGCSTSNIIDTILLDWILEHARQSLAVTTAEQVESICNYYATKHKVKLSDVIACFHEEYCSGTMNPWFRPDRVNTRIRELIGEYAIKPAYSNALNVYNRFSNSKGRNYGNSASLRSDEWKSKFQSDEAIQRQVVSIREENLCRKIDDIRKILVHTRQDSSFILELMEQIVRAIQKVNEDEAKMLVKEVLSSESQKVDCELCQRLISEIIGARRYDRENNEKFVYLASAYQSLADAIKRLKEVEFTDLTLPEQVLEAHLNLLNGAIARNTASAIRQVSFIINDFFSMLLEYLSGGYWVAEITRIEHLSKSFKDTEGNLSIAMLEQEQQSIATILSVRQILENEDLVNNNDRLMGA</sequence>
<dbReference type="PATRIC" id="fig|466.6.peg.2144"/>
<evidence type="ECO:0000313" key="5">
    <source>
        <dbReference type="Proteomes" id="UP000054908"/>
    </source>
</evidence>
<evidence type="ECO:0000256" key="1">
    <source>
        <dbReference type="ARBA" id="ARBA00022670"/>
    </source>
</evidence>
<evidence type="ECO:0000313" key="4">
    <source>
        <dbReference type="EMBL" id="KTD25660.1"/>
    </source>
</evidence>
<evidence type="ECO:0000259" key="3">
    <source>
        <dbReference type="PROSITE" id="PS50600"/>
    </source>
</evidence>
<dbReference type="PROSITE" id="PS50600">
    <property type="entry name" value="ULP_PROTEASE"/>
    <property type="match status" value="1"/>
</dbReference>
<dbReference type="InterPro" id="IPR038765">
    <property type="entry name" value="Papain-like_cys_pep_sf"/>
</dbReference>
<dbReference type="AlphaFoldDB" id="A0A0W0VZX0"/>
<keyword evidence="5" id="KW-1185">Reference proteome</keyword>
<dbReference type="Pfam" id="PF02902">
    <property type="entry name" value="Peptidase_C48"/>
    <property type="match status" value="1"/>
</dbReference>
<gene>
    <name evidence="4" type="ORF">Lmac_2024</name>
</gene>
<feature type="domain" description="Ubiquitin-like protease family profile" evidence="3">
    <location>
        <begin position="1"/>
        <end position="163"/>
    </location>
</feature>
<organism evidence="4 5">
    <name type="scientific">Legionella maceachernii</name>
    <dbReference type="NCBI Taxonomy" id="466"/>
    <lineage>
        <taxon>Bacteria</taxon>
        <taxon>Pseudomonadati</taxon>
        <taxon>Pseudomonadota</taxon>
        <taxon>Gammaproteobacteria</taxon>
        <taxon>Legionellales</taxon>
        <taxon>Legionellaceae</taxon>
        <taxon>Legionella</taxon>
    </lineage>
</organism>
<keyword evidence="2" id="KW-0378">Hydrolase</keyword>